<dbReference type="Pfam" id="PF00106">
    <property type="entry name" value="adh_short"/>
    <property type="match status" value="1"/>
</dbReference>
<dbReference type="Proteomes" id="UP001310594">
    <property type="component" value="Unassembled WGS sequence"/>
</dbReference>
<protein>
    <submittedName>
        <fullName evidence="3">Uncharacterized protein</fullName>
    </submittedName>
</protein>
<dbReference type="EMBL" id="JAVRQU010000013">
    <property type="protein sequence ID" value="KAK5695841.1"/>
    <property type="molecule type" value="Genomic_DNA"/>
</dbReference>
<proteinExistence type="inferred from homology"/>
<comment type="similarity">
    <text evidence="1 2">Belongs to the short-chain dehydrogenases/reductases (SDR) family.</text>
</comment>
<dbReference type="Gene3D" id="3.40.50.720">
    <property type="entry name" value="NAD(P)-binding Rossmann-like Domain"/>
    <property type="match status" value="1"/>
</dbReference>
<dbReference type="InterPro" id="IPR051468">
    <property type="entry name" value="Fungal_SecMetab_SDRs"/>
</dbReference>
<evidence type="ECO:0000256" key="2">
    <source>
        <dbReference type="RuleBase" id="RU000363"/>
    </source>
</evidence>
<evidence type="ECO:0000256" key="1">
    <source>
        <dbReference type="ARBA" id="ARBA00006484"/>
    </source>
</evidence>
<gene>
    <name evidence="3" type="ORF">LTR97_008261</name>
</gene>
<dbReference type="AlphaFoldDB" id="A0AAN7VNX4"/>
<dbReference type="GO" id="GO:0005737">
    <property type="term" value="C:cytoplasm"/>
    <property type="evidence" value="ECO:0007669"/>
    <property type="project" value="TreeGrafter"/>
</dbReference>
<dbReference type="PRINTS" id="PR00081">
    <property type="entry name" value="GDHRDH"/>
</dbReference>
<evidence type="ECO:0000313" key="3">
    <source>
        <dbReference type="EMBL" id="KAK5695841.1"/>
    </source>
</evidence>
<dbReference type="SUPFAM" id="SSF51735">
    <property type="entry name" value="NAD(P)-binding Rossmann-fold domains"/>
    <property type="match status" value="1"/>
</dbReference>
<dbReference type="PANTHER" id="PTHR43544">
    <property type="entry name" value="SHORT-CHAIN DEHYDROGENASE/REDUCTASE"/>
    <property type="match status" value="1"/>
</dbReference>
<dbReference type="GO" id="GO:0016491">
    <property type="term" value="F:oxidoreductase activity"/>
    <property type="evidence" value="ECO:0007669"/>
    <property type="project" value="TreeGrafter"/>
</dbReference>
<organism evidence="3 4">
    <name type="scientific">Elasticomyces elasticus</name>
    <dbReference type="NCBI Taxonomy" id="574655"/>
    <lineage>
        <taxon>Eukaryota</taxon>
        <taxon>Fungi</taxon>
        <taxon>Dikarya</taxon>
        <taxon>Ascomycota</taxon>
        <taxon>Pezizomycotina</taxon>
        <taxon>Dothideomycetes</taxon>
        <taxon>Dothideomycetidae</taxon>
        <taxon>Mycosphaerellales</taxon>
        <taxon>Teratosphaeriaceae</taxon>
        <taxon>Elasticomyces</taxon>
    </lineage>
</organism>
<accession>A0AAN7VNX4</accession>
<dbReference type="InterPro" id="IPR036291">
    <property type="entry name" value="NAD(P)-bd_dom_sf"/>
</dbReference>
<dbReference type="PRINTS" id="PR00080">
    <property type="entry name" value="SDRFAMILY"/>
</dbReference>
<name>A0AAN7VNX4_9PEZI</name>
<reference evidence="3" key="1">
    <citation type="submission" date="2023-08" db="EMBL/GenBank/DDBJ databases">
        <title>Black Yeasts Isolated from many extreme environments.</title>
        <authorList>
            <person name="Coleine C."/>
            <person name="Stajich J.E."/>
            <person name="Selbmann L."/>
        </authorList>
    </citation>
    <scope>NUCLEOTIDE SEQUENCE</scope>
    <source>
        <strain evidence="3">CCFEE 5810</strain>
    </source>
</reference>
<dbReference type="GO" id="GO:0019748">
    <property type="term" value="P:secondary metabolic process"/>
    <property type="evidence" value="ECO:0007669"/>
    <property type="project" value="TreeGrafter"/>
</dbReference>
<dbReference type="PANTHER" id="PTHR43544:SF32">
    <property type="entry name" value="CHAIN DEHYDROGENASE, PUTATIVE (AFU_ORTHOLOGUE AFUA_5G01530)-RELATED"/>
    <property type="match status" value="1"/>
</dbReference>
<comment type="caution">
    <text evidence="3">The sequence shown here is derived from an EMBL/GenBank/DDBJ whole genome shotgun (WGS) entry which is preliminary data.</text>
</comment>
<dbReference type="InterPro" id="IPR002347">
    <property type="entry name" value="SDR_fam"/>
</dbReference>
<sequence length="248" mass="26635">MAIITLITGANAGIGFELAAQLLAKGNYHVLLGCRSVEKGHAALERLQSRNLPGSVAFTQLDVTDDDSINAAAAQVEKEHGRLDVLVNNAAVGLVGVEPLRRQMREAFDTNATGPAVMGYAFAELLKKSENKKKRIINVSSGAGSLARMFDPDRPGGVHYARTIHYQASKAAQNMVSAQQAVDFAPHGVKVLCWNPGFTVSNLGPFNTAENGAKPTEEAVRPLVDIIEGKRDDEAHVFLSEDGKSYPW</sequence>
<evidence type="ECO:0000313" key="4">
    <source>
        <dbReference type="Proteomes" id="UP001310594"/>
    </source>
</evidence>